<dbReference type="Pfam" id="PF01416">
    <property type="entry name" value="PseudoU_synth_1"/>
    <property type="match status" value="2"/>
</dbReference>
<dbReference type="InterPro" id="IPR020097">
    <property type="entry name" value="PsdUridine_synth_TruA_a/b_dom"/>
</dbReference>
<dbReference type="GO" id="GO:0003723">
    <property type="term" value="F:RNA binding"/>
    <property type="evidence" value="ECO:0007669"/>
    <property type="project" value="InterPro"/>
</dbReference>
<dbReference type="Gene3D" id="3.30.70.580">
    <property type="entry name" value="Pseudouridine synthase I, catalytic domain, N-terminal subdomain"/>
    <property type="match status" value="1"/>
</dbReference>
<gene>
    <name evidence="6" type="primary">truA</name>
    <name evidence="6" type="ORF">E3J84_05285</name>
</gene>
<evidence type="ECO:0000256" key="1">
    <source>
        <dbReference type="ARBA" id="ARBA00009375"/>
    </source>
</evidence>
<comment type="caution">
    <text evidence="6">The sequence shown here is derived from an EMBL/GenBank/DDBJ whole genome shotgun (WGS) entry which is preliminary data.</text>
</comment>
<dbReference type="InterPro" id="IPR020103">
    <property type="entry name" value="PsdUridine_synth_cat_dom_sf"/>
</dbReference>
<dbReference type="EC" id="5.4.99.12" evidence="4"/>
<dbReference type="CDD" id="cd02570">
    <property type="entry name" value="PseudoU_synth_EcTruA"/>
    <property type="match status" value="1"/>
</dbReference>
<keyword evidence="3 4" id="KW-0413">Isomerase</keyword>
<feature type="domain" description="Pseudouridine synthase I TruA alpha/beta" evidence="5">
    <location>
        <begin position="143"/>
        <end position="200"/>
    </location>
</feature>
<dbReference type="AlphaFoldDB" id="A0A523RU40"/>
<sequence>MRNIKLILEYDGTSYHGWQKQPEIPTVQNFLENSLFCLFQRKTKVIAAGRTDAGVHAKGQVVNFTTDASVPLSAIKPALNSYLPKDIRVKRVKEVSLDFHAQKSALSRLYRYIIHAGSFLSPFYRHFVWWIPFNLDPDKIRRASQFLIGEHDFSSFEGEGSPSLSSRRKIEKITLLKKRGFIIIYIRADSFLYKMARNIV</sequence>
<evidence type="ECO:0000259" key="5">
    <source>
        <dbReference type="Pfam" id="PF01416"/>
    </source>
</evidence>
<dbReference type="InterPro" id="IPR020094">
    <property type="entry name" value="TruA/RsuA/RluB/E/F_N"/>
</dbReference>
<evidence type="ECO:0000256" key="3">
    <source>
        <dbReference type="ARBA" id="ARBA00023235"/>
    </source>
</evidence>
<dbReference type="Gene3D" id="3.30.70.660">
    <property type="entry name" value="Pseudouridine synthase I, catalytic domain, C-terminal subdomain"/>
    <property type="match status" value="1"/>
</dbReference>
<comment type="catalytic activity">
    <reaction evidence="4">
        <text>uridine(38/39/40) in tRNA = pseudouridine(38/39/40) in tRNA</text>
        <dbReference type="Rhea" id="RHEA:22376"/>
        <dbReference type="Rhea" id="RHEA-COMP:10085"/>
        <dbReference type="Rhea" id="RHEA-COMP:10087"/>
        <dbReference type="ChEBI" id="CHEBI:65314"/>
        <dbReference type="ChEBI" id="CHEBI:65315"/>
        <dbReference type="EC" id="5.4.99.12"/>
    </reaction>
</comment>
<dbReference type="HAMAP" id="MF_00171">
    <property type="entry name" value="TruA"/>
    <property type="match status" value="1"/>
</dbReference>
<dbReference type="FunFam" id="3.30.70.580:FF:000001">
    <property type="entry name" value="tRNA pseudouridine synthase A"/>
    <property type="match status" value="1"/>
</dbReference>
<protein>
    <recommendedName>
        <fullName evidence="4">tRNA pseudouridine synthase</fullName>
        <ecNumber evidence="4">5.4.99.12</ecNumber>
    </recommendedName>
</protein>
<dbReference type="PANTHER" id="PTHR11142:SF0">
    <property type="entry name" value="TRNA PSEUDOURIDINE SYNTHASE-LIKE 1"/>
    <property type="match status" value="1"/>
</dbReference>
<keyword evidence="2 4" id="KW-0819">tRNA processing</keyword>
<dbReference type="NCBIfam" id="TIGR00071">
    <property type="entry name" value="hisT_truA"/>
    <property type="match status" value="1"/>
</dbReference>
<dbReference type="EMBL" id="SOKJ01000301">
    <property type="protein sequence ID" value="TET09283.1"/>
    <property type="molecule type" value="Genomic_DNA"/>
</dbReference>
<evidence type="ECO:0000313" key="6">
    <source>
        <dbReference type="EMBL" id="TET09283.1"/>
    </source>
</evidence>
<evidence type="ECO:0000256" key="4">
    <source>
        <dbReference type="RuleBase" id="RU003792"/>
    </source>
</evidence>
<dbReference type="Proteomes" id="UP000316360">
    <property type="component" value="Unassembled WGS sequence"/>
</dbReference>
<dbReference type="GO" id="GO:0160147">
    <property type="term" value="F:tRNA pseudouridine(38-40) synthase activity"/>
    <property type="evidence" value="ECO:0007669"/>
    <property type="project" value="UniProtKB-EC"/>
</dbReference>
<evidence type="ECO:0000313" key="7">
    <source>
        <dbReference type="Proteomes" id="UP000316360"/>
    </source>
</evidence>
<organism evidence="6 7">
    <name type="scientific">Aerophobetes bacterium</name>
    <dbReference type="NCBI Taxonomy" id="2030807"/>
    <lineage>
        <taxon>Bacteria</taxon>
        <taxon>Candidatus Aerophobota</taxon>
    </lineage>
</organism>
<feature type="domain" description="Pseudouridine synthase I TruA alpha/beta" evidence="5">
    <location>
        <begin position="9"/>
        <end position="101"/>
    </location>
</feature>
<dbReference type="SUPFAM" id="SSF55120">
    <property type="entry name" value="Pseudouridine synthase"/>
    <property type="match status" value="1"/>
</dbReference>
<accession>A0A523RU40</accession>
<comment type="similarity">
    <text evidence="1 4">Belongs to the tRNA pseudouridine synthase TruA family.</text>
</comment>
<proteinExistence type="inferred from homology"/>
<dbReference type="InterPro" id="IPR020095">
    <property type="entry name" value="PsdUridine_synth_TruA_C"/>
</dbReference>
<dbReference type="GO" id="GO:0031119">
    <property type="term" value="P:tRNA pseudouridine synthesis"/>
    <property type="evidence" value="ECO:0007669"/>
    <property type="project" value="TreeGrafter"/>
</dbReference>
<reference evidence="6 7" key="1">
    <citation type="submission" date="2019-03" db="EMBL/GenBank/DDBJ databases">
        <title>Metabolic potential of uncultured bacteria and archaea associated with petroleum seepage in deep-sea sediments.</title>
        <authorList>
            <person name="Dong X."/>
            <person name="Hubert C."/>
        </authorList>
    </citation>
    <scope>NUCLEOTIDE SEQUENCE [LARGE SCALE GENOMIC DNA]</scope>
    <source>
        <strain evidence="6">E44_bin7</strain>
    </source>
</reference>
<evidence type="ECO:0000256" key="2">
    <source>
        <dbReference type="ARBA" id="ARBA00022694"/>
    </source>
</evidence>
<dbReference type="InterPro" id="IPR001406">
    <property type="entry name" value="PsdUridine_synth_TruA"/>
</dbReference>
<name>A0A523RU40_UNCAE</name>
<feature type="non-terminal residue" evidence="6">
    <location>
        <position position="200"/>
    </location>
</feature>
<dbReference type="PANTHER" id="PTHR11142">
    <property type="entry name" value="PSEUDOURIDYLATE SYNTHASE"/>
    <property type="match status" value="1"/>
</dbReference>